<dbReference type="HAMAP" id="MF_01345_B">
    <property type="entry name" value="Ribosomal_uS17_B"/>
    <property type="match status" value="1"/>
</dbReference>
<dbReference type="Gene3D" id="2.40.50.140">
    <property type="entry name" value="Nucleic acid-binding proteins"/>
    <property type="match status" value="1"/>
</dbReference>
<dbReference type="GO" id="GO:0005840">
    <property type="term" value="C:ribosome"/>
    <property type="evidence" value="ECO:0007669"/>
    <property type="project" value="UniProtKB-KW"/>
</dbReference>
<dbReference type="SUPFAM" id="SSF50249">
    <property type="entry name" value="Nucleic acid-binding proteins"/>
    <property type="match status" value="1"/>
</dbReference>
<dbReference type="PANTHER" id="PTHR10744">
    <property type="entry name" value="40S RIBOSOMAL PROTEIN S11 FAMILY MEMBER"/>
    <property type="match status" value="1"/>
</dbReference>
<dbReference type="Proteomes" id="UP000603453">
    <property type="component" value="Unassembled WGS sequence"/>
</dbReference>
<evidence type="ECO:0000256" key="5">
    <source>
        <dbReference type="ARBA" id="ARBA00022980"/>
    </source>
</evidence>
<evidence type="ECO:0000256" key="2">
    <source>
        <dbReference type="ARBA" id="ARBA00010254"/>
    </source>
</evidence>
<dbReference type="GO" id="GO:1990904">
    <property type="term" value="C:ribonucleoprotein complex"/>
    <property type="evidence" value="ECO:0007669"/>
    <property type="project" value="UniProtKB-KW"/>
</dbReference>
<dbReference type="Pfam" id="PF00366">
    <property type="entry name" value="Ribosomal_S17"/>
    <property type="match status" value="1"/>
</dbReference>
<comment type="caution">
    <text evidence="8">The sequence shown here is derived from an EMBL/GenBank/DDBJ whole genome shotgun (WGS) entry which is preliminary data.</text>
</comment>
<evidence type="ECO:0000313" key="9">
    <source>
        <dbReference type="Proteomes" id="UP000603453"/>
    </source>
</evidence>
<evidence type="ECO:0000256" key="6">
    <source>
        <dbReference type="ARBA" id="ARBA00023274"/>
    </source>
</evidence>
<dbReference type="GO" id="GO:0003735">
    <property type="term" value="F:structural constituent of ribosome"/>
    <property type="evidence" value="ECO:0007669"/>
    <property type="project" value="InterPro"/>
</dbReference>
<keyword evidence="4" id="KW-0694">RNA-binding</keyword>
<evidence type="ECO:0000256" key="1">
    <source>
        <dbReference type="ARBA" id="ARBA00002932"/>
    </source>
</evidence>
<dbReference type="CDD" id="cd00364">
    <property type="entry name" value="Ribosomal_uS17"/>
    <property type="match status" value="1"/>
</dbReference>
<dbReference type="InterPro" id="IPR012340">
    <property type="entry name" value="NA-bd_OB-fold"/>
</dbReference>
<evidence type="ECO:0000256" key="7">
    <source>
        <dbReference type="ARBA" id="ARBA00035251"/>
    </source>
</evidence>
<sequence length="90" mass="10047">MRQNFIGMVVSSAMQKTIKVKVTSQKLHPIVLKTIKTHKNYLVHDENEACKLGDVVRIEACRPLSKHKHFSVAEIVRSSKDATTATTTTA</sequence>
<keyword evidence="3" id="KW-0699">rRNA-binding</keyword>
<comment type="function">
    <text evidence="1">One of the primary rRNA binding proteins, it binds specifically to the 5'-end of 16S ribosomal RNA.</text>
</comment>
<reference evidence="8" key="1">
    <citation type="submission" date="2020-12" db="EMBL/GenBank/DDBJ databases">
        <title>Metabolic potential, ecology and presence of endohyphal bacteria is reflected in genomic diversity of Mucoromycotina.</title>
        <authorList>
            <person name="Muszewska A."/>
            <person name="Okrasinska A."/>
            <person name="Steczkiewicz K."/>
            <person name="Drgas O."/>
            <person name="Orlowska M."/>
            <person name="Perlinska-Lenart U."/>
            <person name="Aleksandrzak-Piekarczyk T."/>
            <person name="Szatraj K."/>
            <person name="Zielenkiewicz U."/>
            <person name="Pilsyk S."/>
            <person name="Malc E."/>
            <person name="Mieczkowski P."/>
            <person name="Kruszewska J.S."/>
            <person name="Biernat P."/>
            <person name="Pawlowska J."/>
        </authorList>
    </citation>
    <scope>NUCLEOTIDE SEQUENCE</scope>
    <source>
        <strain evidence="8">WA0000017839</strain>
    </source>
</reference>
<dbReference type="InterPro" id="IPR000266">
    <property type="entry name" value="Ribosomal_uS17"/>
</dbReference>
<protein>
    <recommendedName>
        <fullName evidence="7">Small ribosomal subunit protein uS17c</fullName>
    </recommendedName>
</protein>
<dbReference type="InterPro" id="IPR019984">
    <property type="entry name" value="Ribosomal_uS17_bact/chlr"/>
</dbReference>
<dbReference type="AlphaFoldDB" id="A0A8H7R9I5"/>
<dbReference type="GO" id="GO:0019843">
    <property type="term" value="F:rRNA binding"/>
    <property type="evidence" value="ECO:0007669"/>
    <property type="project" value="UniProtKB-KW"/>
</dbReference>
<dbReference type="GO" id="GO:0006412">
    <property type="term" value="P:translation"/>
    <property type="evidence" value="ECO:0007669"/>
    <property type="project" value="InterPro"/>
</dbReference>
<dbReference type="NCBIfam" id="NF004123">
    <property type="entry name" value="PRK05610.1"/>
    <property type="match status" value="1"/>
</dbReference>
<dbReference type="EMBL" id="JAEPRD010000035">
    <property type="protein sequence ID" value="KAG2205708.1"/>
    <property type="molecule type" value="Genomic_DNA"/>
</dbReference>
<gene>
    <name evidence="8" type="ORF">INT47_008065</name>
</gene>
<evidence type="ECO:0000256" key="4">
    <source>
        <dbReference type="ARBA" id="ARBA00022884"/>
    </source>
</evidence>
<keyword evidence="6" id="KW-0687">Ribonucleoprotein</keyword>
<keyword evidence="5" id="KW-0689">Ribosomal protein</keyword>
<evidence type="ECO:0000256" key="3">
    <source>
        <dbReference type="ARBA" id="ARBA00022730"/>
    </source>
</evidence>
<dbReference type="GO" id="GO:0005739">
    <property type="term" value="C:mitochondrion"/>
    <property type="evidence" value="ECO:0007669"/>
    <property type="project" value="TreeGrafter"/>
</dbReference>
<keyword evidence="9" id="KW-1185">Reference proteome</keyword>
<name>A0A8H7R9I5_9FUNG</name>
<proteinExistence type="inferred from homology"/>
<dbReference type="NCBIfam" id="TIGR03635">
    <property type="entry name" value="uS17_bact"/>
    <property type="match status" value="1"/>
</dbReference>
<dbReference type="PRINTS" id="PR00973">
    <property type="entry name" value="RIBOSOMALS17"/>
</dbReference>
<organism evidence="8 9">
    <name type="scientific">Mucor saturninus</name>
    <dbReference type="NCBI Taxonomy" id="64648"/>
    <lineage>
        <taxon>Eukaryota</taxon>
        <taxon>Fungi</taxon>
        <taxon>Fungi incertae sedis</taxon>
        <taxon>Mucoromycota</taxon>
        <taxon>Mucoromycotina</taxon>
        <taxon>Mucoromycetes</taxon>
        <taxon>Mucorales</taxon>
        <taxon>Mucorineae</taxon>
        <taxon>Mucoraceae</taxon>
        <taxon>Mucor</taxon>
    </lineage>
</organism>
<accession>A0A8H7R9I5</accession>
<evidence type="ECO:0000313" key="8">
    <source>
        <dbReference type="EMBL" id="KAG2205708.1"/>
    </source>
</evidence>
<comment type="similarity">
    <text evidence="2">Belongs to the universal ribosomal protein uS17 family.</text>
</comment>
<dbReference type="PANTHER" id="PTHR10744:SF1">
    <property type="entry name" value="SMALL RIBOSOMAL SUBUNIT PROTEIN US17M"/>
    <property type="match status" value="1"/>
</dbReference>
<dbReference type="OrthoDB" id="274752at2759"/>